<reference evidence="8" key="1">
    <citation type="submission" date="2016-10" db="EMBL/GenBank/DDBJ databases">
        <authorList>
            <person name="Benchimol M."/>
            <person name="Almeida L.G."/>
            <person name="Vasconcelos A.T."/>
            <person name="Perreira-Neves A."/>
            <person name="Rosa I.A."/>
            <person name="Tasca T."/>
            <person name="Bogo M.R."/>
            <person name="de Souza W."/>
        </authorList>
    </citation>
    <scope>NUCLEOTIDE SEQUENCE [LARGE SCALE GENOMIC DNA]</scope>
    <source>
        <strain evidence="8">K</strain>
    </source>
</reference>
<dbReference type="Gene3D" id="3.30.200.20">
    <property type="entry name" value="Phosphorylase Kinase, domain 1"/>
    <property type="match status" value="1"/>
</dbReference>
<dbReference type="GO" id="GO:0005524">
    <property type="term" value="F:ATP binding"/>
    <property type="evidence" value="ECO:0007669"/>
    <property type="project" value="UniProtKB-UniRule"/>
</dbReference>
<dbReference type="GO" id="GO:0005737">
    <property type="term" value="C:cytoplasm"/>
    <property type="evidence" value="ECO:0007669"/>
    <property type="project" value="TreeGrafter"/>
</dbReference>
<dbReference type="InterPro" id="IPR011009">
    <property type="entry name" value="Kinase-like_dom_sf"/>
</dbReference>
<dbReference type="SUPFAM" id="SSF56112">
    <property type="entry name" value="Protein kinase-like (PK-like)"/>
    <property type="match status" value="1"/>
</dbReference>
<evidence type="ECO:0000313" key="9">
    <source>
        <dbReference type="Proteomes" id="UP000179807"/>
    </source>
</evidence>
<dbReference type="InterPro" id="IPR017441">
    <property type="entry name" value="Protein_kinase_ATP_BS"/>
</dbReference>
<dbReference type="InterPro" id="IPR050494">
    <property type="entry name" value="Ser_Thr_dual-spec_kinase"/>
</dbReference>
<keyword evidence="9" id="KW-1185">Reference proteome</keyword>
<dbReference type="PROSITE" id="PS50011">
    <property type="entry name" value="PROTEIN_KINASE_DOM"/>
    <property type="match status" value="1"/>
</dbReference>
<keyword evidence="3 6" id="KW-0547">Nucleotide-binding</keyword>
<comment type="caution">
    <text evidence="8">The sequence shown here is derived from an EMBL/GenBank/DDBJ whole genome shotgun (WGS) entry which is preliminary data.</text>
</comment>
<dbReference type="Gene3D" id="1.10.510.10">
    <property type="entry name" value="Transferase(Phosphotransferase) domain 1"/>
    <property type="match status" value="1"/>
</dbReference>
<evidence type="ECO:0000256" key="2">
    <source>
        <dbReference type="ARBA" id="ARBA00022679"/>
    </source>
</evidence>
<proteinExistence type="predicted"/>
<evidence type="ECO:0000256" key="6">
    <source>
        <dbReference type="PROSITE-ProRule" id="PRU10141"/>
    </source>
</evidence>
<dbReference type="RefSeq" id="XP_068357306.1">
    <property type="nucleotide sequence ID" value="XM_068506153.1"/>
</dbReference>
<dbReference type="PANTHER" id="PTHR24058:SF17">
    <property type="entry name" value="HOMEODOMAIN INTERACTING PROTEIN KINASE, ISOFORM D"/>
    <property type="match status" value="1"/>
</dbReference>
<organism evidence="8 9">
    <name type="scientific">Tritrichomonas foetus</name>
    <dbReference type="NCBI Taxonomy" id="1144522"/>
    <lineage>
        <taxon>Eukaryota</taxon>
        <taxon>Metamonada</taxon>
        <taxon>Parabasalia</taxon>
        <taxon>Tritrichomonadida</taxon>
        <taxon>Tritrichomonadidae</taxon>
        <taxon>Tritrichomonas</taxon>
    </lineage>
</organism>
<keyword evidence="5 6" id="KW-0067">ATP-binding</keyword>
<name>A0A1J4JZQ6_9EUKA</name>
<feature type="binding site" evidence="6">
    <location>
        <position position="57"/>
    </location>
    <ligand>
        <name>ATP</name>
        <dbReference type="ChEBI" id="CHEBI:30616"/>
    </ligand>
</feature>
<keyword evidence="2" id="KW-0808">Transferase</keyword>
<dbReference type="VEuPathDB" id="TrichDB:TRFO_28398"/>
<protein>
    <submittedName>
        <fullName evidence="8">CMGC family protein kinase</fullName>
    </submittedName>
</protein>
<keyword evidence="1" id="KW-0723">Serine/threonine-protein kinase</keyword>
<evidence type="ECO:0000256" key="4">
    <source>
        <dbReference type="ARBA" id="ARBA00022777"/>
    </source>
</evidence>
<dbReference type="PANTHER" id="PTHR24058">
    <property type="entry name" value="DUAL SPECIFICITY PROTEIN KINASE"/>
    <property type="match status" value="1"/>
</dbReference>
<dbReference type="Proteomes" id="UP000179807">
    <property type="component" value="Unassembled WGS sequence"/>
</dbReference>
<keyword evidence="4 8" id="KW-0418">Kinase</keyword>
<evidence type="ECO:0000256" key="3">
    <source>
        <dbReference type="ARBA" id="ARBA00022741"/>
    </source>
</evidence>
<dbReference type="GeneID" id="94840857"/>
<dbReference type="SMART" id="SM00220">
    <property type="entry name" value="S_TKc"/>
    <property type="match status" value="1"/>
</dbReference>
<dbReference type="Pfam" id="PF00069">
    <property type="entry name" value="Pkinase"/>
    <property type="match status" value="1"/>
</dbReference>
<dbReference type="AlphaFoldDB" id="A0A1J4JZQ6"/>
<dbReference type="EMBL" id="MLAK01000803">
    <property type="protein sequence ID" value="OHT04170.1"/>
    <property type="molecule type" value="Genomic_DNA"/>
</dbReference>
<gene>
    <name evidence="8" type="ORF">TRFO_28398</name>
</gene>
<dbReference type="GO" id="GO:0004674">
    <property type="term" value="F:protein serine/threonine kinase activity"/>
    <property type="evidence" value="ECO:0007669"/>
    <property type="project" value="UniProtKB-KW"/>
</dbReference>
<dbReference type="GO" id="GO:0004713">
    <property type="term" value="F:protein tyrosine kinase activity"/>
    <property type="evidence" value="ECO:0007669"/>
    <property type="project" value="TreeGrafter"/>
</dbReference>
<accession>A0A1J4JZQ6</accession>
<dbReference type="InterPro" id="IPR000719">
    <property type="entry name" value="Prot_kinase_dom"/>
</dbReference>
<evidence type="ECO:0000256" key="1">
    <source>
        <dbReference type="ARBA" id="ARBA00022527"/>
    </source>
</evidence>
<feature type="domain" description="Protein kinase" evidence="7">
    <location>
        <begin position="28"/>
        <end position="346"/>
    </location>
</feature>
<dbReference type="PROSITE" id="PS00107">
    <property type="entry name" value="PROTEIN_KINASE_ATP"/>
    <property type="match status" value="1"/>
</dbReference>
<evidence type="ECO:0000259" key="7">
    <source>
        <dbReference type="PROSITE" id="PS50011"/>
    </source>
</evidence>
<sequence>MYKDVNGKSVKLIYPIGTQVTFPSNNKYVIVGFLGCGVFGQVFRVQNENTGDFYALKIGRMKSGYVEQYEKEVEIYEIINKMPKNEKSNFGSMIESFNDSVYSYIVFDLFVTDLYKEIKKRHHNGFPLCLIQSLLRNIVSGLISLHSRKIIHNDLKLENITASSSSIAKIIDFGASVIKNTENIPKYTQSRFYRAPEVILNLEKDEKIDIWSLGCIAVELYIGVPCFAGKDEKHTLYLMEVRLGQLPSSMILSSPRKSELFEPMVSKNNMYNHSYSSFQVKDPGVEYKKLDEHYHFYKIEEAIRTVEFPSDTIDAKDAFIDLVKRLLEFDPMKRISAKEIIDHKFLQMTI</sequence>
<evidence type="ECO:0000256" key="5">
    <source>
        <dbReference type="ARBA" id="ARBA00022840"/>
    </source>
</evidence>
<evidence type="ECO:0000313" key="8">
    <source>
        <dbReference type="EMBL" id="OHT04170.1"/>
    </source>
</evidence>
<dbReference type="OrthoDB" id="9332038at2759"/>